<evidence type="ECO:0000256" key="1">
    <source>
        <dbReference type="SAM" id="MobiDB-lite"/>
    </source>
</evidence>
<organism evidence="2 3">
    <name type="scientific">Cadophora malorum</name>
    <dbReference type="NCBI Taxonomy" id="108018"/>
    <lineage>
        <taxon>Eukaryota</taxon>
        <taxon>Fungi</taxon>
        <taxon>Dikarya</taxon>
        <taxon>Ascomycota</taxon>
        <taxon>Pezizomycotina</taxon>
        <taxon>Leotiomycetes</taxon>
        <taxon>Helotiales</taxon>
        <taxon>Ploettnerulaceae</taxon>
        <taxon>Cadophora</taxon>
    </lineage>
</organism>
<evidence type="ECO:0000313" key="3">
    <source>
        <dbReference type="Proteomes" id="UP000664132"/>
    </source>
</evidence>
<dbReference type="AlphaFoldDB" id="A0A8H7TE12"/>
<feature type="region of interest" description="Disordered" evidence="1">
    <location>
        <begin position="1"/>
        <end position="22"/>
    </location>
</feature>
<gene>
    <name evidence="2" type="ORF">IFR04_009365</name>
</gene>
<dbReference type="OrthoDB" id="3352776at2759"/>
<proteinExistence type="predicted"/>
<dbReference type="EMBL" id="JAFJYH010000153">
    <property type="protein sequence ID" value="KAG4417482.1"/>
    <property type="molecule type" value="Genomic_DNA"/>
</dbReference>
<accession>A0A8H7TE12</accession>
<evidence type="ECO:0000313" key="2">
    <source>
        <dbReference type="EMBL" id="KAG4417482.1"/>
    </source>
</evidence>
<comment type="caution">
    <text evidence="2">The sequence shown here is derived from an EMBL/GenBank/DDBJ whole genome shotgun (WGS) entry which is preliminary data.</text>
</comment>
<feature type="compositionally biased region" description="Basic residues" evidence="1">
    <location>
        <begin position="1"/>
        <end position="12"/>
    </location>
</feature>
<reference evidence="2" key="1">
    <citation type="submission" date="2021-02" db="EMBL/GenBank/DDBJ databases">
        <title>Genome sequence Cadophora malorum strain M34.</title>
        <authorList>
            <person name="Stefanovic E."/>
            <person name="Vu D."/>
            <person name="Scully C."/>
            <person name="Dijksterhuis J."/>
            <person name="Roader J."/>
            <person name="Houbraken J."/>
        </authorList>
    </citation>
    <scope>NUCLEOTIDE SEQUENCE</scope>
    <source>
        <strain evidence="2">M34</strain>
    </source>
</reference>
<dbReference type="Proteomes" id="UP000664132">
    <property type="component" value="Unassembled WGS sequence"/>
</dbReference>
<feature type="compositionally biased region" description="Polar residues" evidence="1">
    <location>
        <begin position="13"/>
        <end position="22"/>
    </location>
</feature>
<name>A0A8H7TE12_9HELO</name>
<sequence length="167" mass="18623">MATQSARRKKLHATTSSFCQSLINPPPPEELIQKYFTTNNPRITEHGPEWAQFRLPFLAKTFTGASGCEEYFSVLSQTLKMKMDKDAFPGPEDYIVDTEAVAGEEDANAGLKGAVSVVGKGTFQSIKTGKEWHEQFIYRFSGFDEDGKIGHWEIWADPLSAWVAVGE</sequence>
<protein>
    <submittedName>
        <fullName evidence="2">Uncharacterized protein</fullName>
    </submittedName>
</protein>
<keyword evidence="3" id="KW-1185">Reference proteome</keyword>